<evidence type="ECO:0000313" key="2">
    <source>
        <dbReference type="EMBL" id="KAF2259303.1"/>
    </source>
</evidence>
<keyword evidence="1" id="KW-1133">Transmembrane helix</keyword>
<dbReference type="EMBL" id="ML986713">
    <property type="protein sequence ID" value="KAF2259303.1"/>
    <property type="molecule type" value="Genomic_DNA"/>
</dbReference>
<proteinExistence type="predicted"/>
<gene>
    <name evidence="2" type="ORF">CC78DRAFT_74258</name>
</gene>
<dbReference type="Proteomes" id="UP000800093">
    <property type="component" value="Unassembled WGS sequence"/>
</dbReference>
<feature type="transmembrane region" description="Helical" evidence="1">
    <location>
        <begin position="6"/>
        <end position="30"/>
    </location>
</feature>
<dbReference type="PROSITE" id="PS51257">
    <property type="entry name" value="PROKAR_LIPOPROTEIN"/>
    <property type="match status" value="1"/>
</dbReference>
<dbReference type="AlphaFoldDB" id="A0A9P4MZA0"/>
<keyword evidence="1" id="KW-0472">Membrane</keyword>
<protein>
    <submittedName>
        <fullName evidence="2">Uncharacterized protein</fullName>
    </submittedName>
</protein>
<keyword evidence="1" id="KW-0812">Transmembrane</keyword>
<accession>A0A9P4MZA0</accession>
<name>A0A9P4MZA0_9PLEO</name>
<evidence type="ECO:0000313" key="3">
    <source>
        <dbReference type="Proteomes" id="UP000800093"/>
    </source>
</evidence>
<organism evidence="2 3">
    <name type="scientific">Lojkania enalia</name>
    <dbReference type="NCBI Taxonomy" id="147567"/>
    <lineage>
        <taxon>Eukaryota</taxon>
        <taxon>Fungi</taxon>
        <taxon>Dikarya</taxon>
        <taxon>Ascomycota</taxon>
        <taxon>Pezizomycotina</taxon>
        <taxon>Dothideomycetes</taxon>
        <taxon>Pleosporomycetidae</taxon>
        <taxon>Pleosporales</taxon>
        <taxon>Pleosporales incertae sedis</taxon>
        <taxon>Lojkania</taxon>
    </lineage>
</organism>
<evidence type="ECO:0000256" key="1">
    <source>
        <dbReference type="SAM" id="Phobius"/>
    </source>
</evidence>
<reference evidence="3" key="1">
    <citation type="journal article" date="2020" name="Stud. Mycol.">
        <title>101 Dothideomycetes genomes: A test case for predicting lifestyles and emergence of pathogens.</title>
        <authorList>
            <person name="Haridas S."/>
            <person name="Albert R."/>
            <person name="Binder M."/>
            <person name="Bloem J."/>
            <person name="LaButti K."/>
            <person name="Salamov A."/>
            <person name="Andreopoulos B."/>
            <person name="Baker S."/>
            <person name="Barry K."/>
            <person name="Bills G."/>
            <person name="Bluhm B."/>
            <person name="Cannon C."/>
            <person name="Castanera R."/>
            <person name="Culley D."/>
            <person name="Daum C."/>
            <person name="Ezra D."/>
            <person name="Gonzalez J."/>
            <person name="Henrissat B."/>
            <person name="Kuo A."/>
            <person name="Liang C."/>
            <person name="Lipzen A."/>
            <person name="Lutzoni F."/>
            <person name="Magnuson J."/>
            <person name="Mondo S."/>
            <person name="Nolan M."/>
            <person name="Ohm R."/>
            <person name="Pangilinan J."/>
            <person name="Park H.-J."/>
            <person name="Ramirez L."/>
            <person name="Alfaro M."/>
            <person name="Sun H."/>
            <person name="Tritt A."/>
            <person name="Yoshinaga Y."/>
            <person name="Zwiers L.-H."/>
            <person name="Turgeon B."/>
            <person name="Goodwin S."/>
            <person name="Spatafora J."/>
            <person name="Crous P."/>
            <person name="Grigoriev I."/>
        </authorList>
    </citation>
    <scope>NUCLEOTIDE SEQUENCE [LARGE SCALE GENOMIC DNA]</scope>
    <source>
        <strain evidence="3">CBS 304.66</strain>
    </source>
</reference>
<comment type="caution">
    <text evidence="2">The sequence shown here is derived from an EMBL/GenBank/DDBJ whole genome shotgun (WGS) entry which is preliminary data.</text>
</comment>
<keyword evidence="3" id="KW-1185">Reference proteome</keyword>
<sequence>MIPAAKVSNLLCMYIMIMTYSSLLLTACLIRQHRYKPTSHRTALRINTTVLHFEYLRLTSVSPAYTNHYLQYAYVYIRRWTRIRVGESKVA</sequence>